<reference evidence="2 3" key="1">
    <citation type="submission" date="2016-07" db="EMBL/GenBank/DDBJ databases">
        <title>Genome and transcriptome analysis of iron-reducing fermentative bacteria Anoxybacter fermentans.</title>
        <authorList>
            <person name="Zeng X."/>
            <person name="Shao Z."/>
        </authorList>
    </citation>
    <scope>NUCLEOTIDE SEQUENCE [LARGE SCALE GENOMIC DNA]</scope>
    <source>
        <strain evidence="2 3">DY22613</strain>
    </source>
</reference>
<feature type="transmembrane region" description="Helical" evidence="1">
    <location>
        <begin position="115"/>
        <end position="147"/>
    </location>
</feature>
<keyword evidence="1" id="KW-0812">Transmembrane</keyword>
<keyword evidence="3" id="KW-1185">Reference proteome</keyword>
<keyword evidence="1" id="KW-1133">Transmembrane helix</keyword>
<protein>
    <recommendedName>
        <fullName evidence="4">YIEGIA protein</fullName>
    </recommendedName>
</protein>
<evidence type="ECO:0008006" key="4">
    <source>
        <dbReference type="Google" id="ProtNLM"/>
    </source>
</evidence>
<gene>
    <name evidence="2" type="ORF">BBF96_04730</name>
</gene>
<organism evidence="2 3">
    <name type="scientific">Anoxybacter fermentans</name>
    <dbReference type="NCBI Taxonomy" id="1323375"/>
    <lineage>
        <taxon>Bacteria</taxon>
        <taxon>Bacillati</taxon>
        <taxon>Bacillota</taxon>
        <taxon>Clostridia</taxon>
        <taxon>Halanaerobiales</taxon>
        <taxon>Anoxybacter</taxon>
    </lineage>
</organism>
<dbReference type="InterPro" id="IPR025918">
    <property type="entry name" value="YIEGIA"/>
</dbReference>
<feature type="transmembrane region" description="Helical" evidence="1">
    <location>
        <begin position="37"/>
        <end position="59"/>
    </location>
</feature>
<evidence type="ECO:0000256" key="1">
    <source>
        <dbReference type="SAM" id="Phobius"/>
    </source>
</evidence>
<keyword evidence="1" id="KW-0472">Membrane</keyword>
<accession>A0A3S9SWP0</accession>
<dbReference type="EMBL" id="CP016379">
    <property type="protein sequence ID" value="AZR72757.1"/>
    <property type="molecule type" value="Genomic_DNA"/>
</dbReference>
<feature type="transmembrane region" description="Helical" evidence="1">
    <location>
        <begin position="6"/>
        <end position="25"/>
    </location>
</feature>
<dbReference type="Proteomes" id="UP000267250">
    <property type="component" value="Chromosome"/>
</dbReference>
<evidence type="ECO:0000313" key="2">
    <source>
        <dbReference type="EMBL" id="AZR72757.1"/>
    </source>
</evidence>
<dbReference type="RefSeq" id="WP_127016089.1">
    <property type="nucleotide sequence ID" value="NZ_CP016379.1"/>
</dbReference>
<proteinExistence type="predicted"/>
<dbReference type="KEGG" id="aft:BBF96_04730"/>
<evidence type="ECO:0000313" key="3">
    <source>
        <dbReference type="Proteomes" id="UP000267250"/>
    </source>
</evidence>
<dbReference type="AlphaFoldDB" id="A0A3S9SWP0"/>
<sequence length="296" mass="32567">MERYGILITASILLGTLARVYTLRVDYRQYPSYPHAYVTHLTLGFIASALGGLALPALLEENYVAVTFLALAAQQFRDIRNIERQTLAEIEETELVPRGKAYIEGIAKLFESRNYLAMLTAFVTSLAIHYIALIPGIIIGIALILLLSPAMIGPRVRDIAVVEEAQIVFDGKNIGIDDIIMMNVGEDEGLKKWKEEGVGIVIKPKDDNARATLANIGQRQAILHDVATQMGIKLDVGIQQYTPLARLDINTGRVYMIIIPIEPDIPAIIEAINRVPVLESSQRKPLQSKAGRAAAD</sequence>
<name>A0A3S9SWP0_9FIRM</name>
<dbReference type="OrthoDB" id="1846546at2"/>
<dbReference type="Pfam" id="PF14045">
    <property type="entry name" value="YIEGIA"/>
    <property type="match status" value="1"/>
</dbReference>